<reference evidence="2" key="1">
    <citation type="submission" date="2014-09" db="EMBL/GenBank/DDBJ databases">
        <authorList>
            <person name="Magalhaes I.L.F."/>
            <person name="Oliveira U."/>
            <person name="Santos F.R."/>
            <person name="Vidigal T.H.D.A."/>
            <person name="Brescovit A.D."/>
            <person name="Santos A.J."/>
        </authorList>
    </citation>
    <scope>NUCLEOTIDE SEQUENCE</scope>
    <source>
        <tissue evidence="2">Shoot tissue taken approximately 20 cm above the soil surface</tissue>
    </source>
</reference>
<name>A0A0A9FK77_ARUDO</name>
<dbReference type="EMBL" id="GBRH01186302">
    <property type="protein sequence ID" value="JAE11594.1"/>
    <property type="molecule type" value="Transcribed_RNA"/>
</dbReference>
<sequence>MAVYMSPVIKSLNSNFSTDGHSKEKSSPPTNELNDVTQEQCRVTESGPN</sequence>
<reference evidence="2" key="2">
    <citation type="journal article" date="2015" name="Data Brief">
        <title>Shoot transcriptome of the giant reed, Arundo donax.</title>
        <authorList>
            <person name="Barrero R.A."/>
            <person name="Guerrero F.D."/>
            <person name="Moolhuijzen P."/>
            <person name="Goolsby J.A."/>
            <person name="Tidwell J."/>
            <person name="Bellgard S.E."/>
            <person name="Bellgard M.I."/>
        </authorList>
    </citation>
    <scope>NUCLEOTIDE SEQUENCE</scope>
    <source>
        <tissue evidence="2">Shoot tissue taken approximately 20 cm above the soil surface</tissue>
    </source>
</reference>
<evidence type="ECO:0000313" key="2">
    <source>
        <dbReference type="EMBL" id="JAE11594.1"/>
    </source>
</evidence>
<organism evidence="2">
    <name type="scientific">Arundo donax</name>
    <name type="common">Giant reed</name>
    <name type="synonym">Donax arundinaceus</name>
    <dbReference type="NCBI Taxonomy" id="35708"/>
    <lineage>
        <taxon>Eukaryota</taxon>
        <taxon>Viridiplantae</taxon>
        <taxon>Streptophyta</taxon>
        <taxon>Embryophyta</taxon>
        <taxon>Tracheophyta</taxon>
        <taxon>Spermatophyta</taxon>
        <taxon>Magnoliopsida</taxon>
        <taxon>Liliopsida</taxon>
        <taxon>Poales</taxon>
        <taxon>Poaceae</taxon>
        <taxon>PACMAD clade</taxon>
        <taxon>Arundinoideae</taxon>
        <taxon>Arundineae</taxon>
        <taxon>Arundo</taxon>
    </lineage>
</organism>
<evidence type="ECO:0000256" key="1">
    <source>
        <dbReference type="SAM" id="MobiDB-lite"/>
    </source>
</evidence>
<proteinExistence type="predicted"/>
<protein>
    <submittedName>
        <fullName evidence="2">Uncharacterized protein</fullName>
    </submittedName>
</protein>
<feature type="region of interest" description="Disordered" evidence="1">
    <location>
        <begin position="1"/>
        <end position="49"/>
    </location>
</feature>
<dbReference type="AlphaFoldDB" id="A0A0A9FK77"/>
<feature type="compositionally biased region" description="Polar residues" evidence="1">
    <location>
        <begin position="27"/>
        <end position="49"/>
    </location>
</feature>
<accession>A0A0A9FK77</accession>